<keyword evidence="3" id="KW-1185">Reference proteome</keyword>
<gene>
    <name evidence="2" type="ORF">KHA93_18935</name>
</gene>
<dbReference type="RefSeq" id="WP_213112129.1">
    <property type="nucleotide sequence ID" value="NZ_JAGYPJ010000001.1"/>
</dbReference>
<protein>
    <submittedName>
        <fullName evidence="2">Phosphotransferase</fullName>
    </submittedName>
</protein>
<dbReference type="Proteomes" id="UP000682713">
    <property type="component" value="Unassembled WGS sequence"/>
</dbReference>
<feature type="domain" description="Aminoglycoside phosphotransferase" evidence="1">
    <location>
        <begin position="66"/>
        <end position="302"/>
    </location>
</feature>
<organism evidence="2 3">
    <name type="scientific">Lederbergia citrisecunda</name>
    <dbReference type="NCBI Taxonomy" id="2833583"/>
    <lineage>
        <taxon>Bacteria</taxon>
        <taxon>Bacillati</taxon>
        <taxon>Bacillota</taxon>
        <taxon>Bacilli</taxon>
        <taxon>Bacillales</taxon>
        <taxon>Bacillaceae</taxon>
        <taxon>Lederbergia</taxon>
    </lineage>
</organism>
<evidence type="ECO:0000313" key="2">
    <source>
        <dbReference type="EMBL" id="MBS4201682.1"/>
    </source>
</evidence>
<dbReference type="Pfam" id="PF01636">
    <property type="entry name" value="APH"/>
    <property type="match status" value="1"/>
</dbReference>
<dbReference type="InterPro" id="IPR002575">
    <property type="entry name" value="Aminoglycoside_PTrfase"/>
</dbReference>
<accession>A0A942TT34</accession>
<comment type="caution">
    <text evidence="2">The sequence shown here is derived from an EMBL/GenBank/DDBJ whole genome shotgun (WGS) entry which is preliminary data.</text>
</comment>
<dbReference type="Gene3D" id="3.90.1200.10">
    <property type="match status" value="1"/>
</dbReference>
<dbReference type="AlphaFoldDB" id="A0A942TT34"/>
<evidence type="ECO:0000313" key="3">
    <source>
        <dbReference type="Proteomes" id="UP000682713"/>
    </source>
</evidence>
<sequence length="377" mass="43665">MMIDTITKKINQNIVAECVSKMVKSRVGSLQGFHIEPIKTISKNFITKGIYRIFNKTVVNHEEQAWSLILKIIHPENDEKNVPQHHNYWKREALVFQSNFLVDCPQNIRAPRCFAVEEKEDNSIWLYLEEMRGNHEPHWTEENLCFIAKELGKFQGAYAAGNKKLPDVPWICKAWLSSWVKGCQQYADHPSIYYEQIKDIPQIDHVFAAYEALNDKLEYHLARLKKCPQTVSHQDLSKQNIFVTKNNDDENQVAFIDWQFLSISALGEDLAKMFGVALSQGDIPLDKAKNYEEALFQAYIEGLAEAGWKGNIQLVRYAFCISIAARSFWEIPKIFKLLAYKTNDTELSRNIKQLFQIVNLQVSYAKETDELIHQLGF</sequence>
<dbReference type="SUPFAM" id="SSF56112">
    <property type="entry name" value="Protein kinase-like (PK-like)"/>
    <property type="match status" value="1"/>
</dbReference>
<dbReference type="InterPro" id="IPR011009">
    <property type="entry name" value="Kinase-like_dom_sf"/>
</dbReference>
<name>A0A942TT34_9BACI</name>
<evidence type="ECO:0000259" key="1">
    <source>
        <dbReference type="Pfam" id="PF01636"/>
    </source>
</evidence>
<proteinExistence type="predicted"/>
<reference evidence="2 3" key="1">
    <citation type="submission" date="2021-05" db="EMBL/GenBank/DDBJ databases">
        <title>Novel Bacillus species.</title>
        <authorList>
            <person name="Liu G."/>
        </authorList>
    </citation>
    <scope>NUCLEOTIDE SEQUENCE [LARGE SCALE GENOMIC DNA]</scope>
    <source>
        <strain evidence="2 3">FJAT-49732</strain>
    </source>
</reference>
<dbReference type="EMBL" id="JAGYPJ010000001">
    <property type="protein sequence ID" value="MBS4201682.1"/>
    <property type="molecule type" value="Genomic_DNA"/>
</dbReference>